<keyword evidence="10" id="KW-1185">Reference proteome</keyword>
<feature type="domain" description="Rhodopsin" evidence="8">
    <location>
        <begin position="114"/>
        <end position="303"/>
    </location>
</feature>
<comment type="caution">
    <text evidence="9">The sequence shown here is derived from an EMBL/GenBank/DDBJ whole genome shotgun (WGS) entry which is preliminary data.</text>
</comment>
<dbReference type="Pfam" id="PF20684">
    <property type="entry name" value="Fung_rhodopsin"/>
    <property type="match status" value="1"/>
</dbReference>
<dbReference type="AlphaFoldDB" id="A0A9W8YMD6"/>
<feature type="transmembrane region" description="Helical" evidence="6">
    <location>
        <begin position="175"/>
        <end position="196"/>
    </location>
</feature>
<dbReference type="GO" id="GO:0016020">
    <property type="term" value="C:membrane"/>
    <property type="evidence" value="ECO:0007669"/>
    <property type="project" value="UniProtKB-SubCell"/>
</dbReference>
<evidence type="ECO:0000256" key="4">
    <source>
        <dbReference type="ARBA" id="ARBA00023136"/>
    </source>
</evidence>
<reference evidence="9" key="1">
    <citation type="submission" date="2022-10" db="EMBL/GenBank/DDBJ databases">
        <title>Tapping the CABI collections for fungal endophytes: first genome assemblies for Collariella, Neodidymelliopsis, Ascochyta clinopodiicola, Didymella pomorum, Didymosphaeria variabile, Neocosmospora piperis and Neocucurbitaria cava.</title>
        <authorList>
            <person name="Hill R."/>
        </authorList>
    </citation>
    <scope>NUCLEOTIDE SEQUENCE</scope>
    <source>
        <strain evidence="9">IMI 355082</strain>
    </source>
</reference>
<evidence type="ECO:0000256" key="5">
    <source>
        <dbReference type="ARBA" id="ARBA00038359"/>
    </source>
</evidence>
<dbReference type="InterPro" id="IPR052337">
    <property type="entry name" value="SAT4-like"/>
</dbReference>
<dbReference type="EMBL" id="JAPEVB010000005">
    <property type="protein sequence ID" value="KAJ4387524.1"/>
    <property type="molecule type" value="Genomic_DNA"/>
</dbReference>
<dbReference type="PANTHER" id="PTHR33048">
    <property type="entry name" value="PTH11-LIKE INTEGRAL MEMBRANE PROTEIN (AFU_ORTHOLOGUE AFUA_5G11245)"/>
    <property type="match status" value="1"/>
</dbReference>
<keyword evidence="7" id="KW-0732">Signal</keyword>
<keyword evidence="4 6" id="KW-0472">Membrane</keyword>
<evidence type="ECO:0000313" key="9">
    <source>
        <dbReference type="EMBL" id="KAJ4387524.1"/>
    </source>
</evidence>
<keyword evidence="2 6" id="KW-0812">Transmembrane</keyword>
<name>A0A9W8YMD6_9PEZI</name>
<comment type="subcellular location">
    <subcellularLocation>
        <location evidence="1">Membrane</location>
        <topology evidence="1">Multi-pass membrane protein</topology>
    </subcellularLocation>
</comment>
<proteinExistence type="inferred from homology"/>
<accession>A0A9W8YMD6</accession>
<evidence type="ECO:0000256" key="2">
    <source>
        <dbReference type="ARBA" id="ARBA00022692"/>
    </source>
</evidence>
<feature type="transmembrane region" description="Helical" evidence="6">
    <location>
        <begin position="252"/>
        <end position="278"/>
    </location>
</feature>
<feature type="transmembrane region" description="Helical" evidence="6">
    <location>
        <begin position="97"/>
        <end position="114"/>
    </location>
</feature>
<evidence type="ECO:0000313" key="10">
    <source>
        <dbReference type="Proteomes" id="UP001140453"/>
    </source>
</evidence>
<dbReference type="InterPro" id="IPR049326">
    <property type="entry name" value="Rhodopsin_dom_fungi"/>
</dbReference>
<evidence type="ECO:0000256" key="3">
    <source>
        <dbReference type="ARBA" id="ARBA00022989"/>
    </source>
</evidence>
<keyword evidence="3 6" id="KW-1133">Transmembrane helix</keyword>
<evidence type="ECO:0000256" key="1">
    <source>
        <dbReference type="ARBA" id="ARBA00004141"/>
    </source>
</evidence>
<sequence>MLDFRSTLLILGACLFTSILARDISTVPLPECGIDCYQAACNTTTDTTCLCSDAGIQNVEGCLTSSCAALSDYFVATRLLYNECDLPRPVWTIDPDYTTTAIVAFVFQTLFFALRVSTKLLRLGTWGWDDGACAVAYVFCITQFVLCVLIGQLGEFNNYWTLDFDNLPPAWKFDFARGILYAFTLAASKTAILCFYQRCFGMTSRIRYILWATHVYNVLLALSYMIQALLISKPVRCNWELDLEQDCTYKDVWFGSGGYSACNAVLDIVLVLIPAFMVSRLKMSTGKKAGVIAVFATGFLTCLSPETDEYELINVTAGNKSNDQTSMK</sequence>
<feature type="transmembrane region" description="Helical" evidence="6">
    <location>
        <begin position="134"/>
        <end position="155"/>
    </location>
</feature>
<dbReference type="OrthoDB" id="3529975at2759"/>
<dbReference type="PANTHER" id="PTHR33048:SF47">
    <property type="entry name" value="INTEGRAL MEMBRANE PROTEIN-RELATED"/>
    <property type="match status" value="1"/>
</dbReference>
<evidence type="ECO:0000259" key="8">
    <source>
        <dbReference type="Pfam" id="PF20684"/>
    </source>
</evidence>
<protein>
    <recommendedName>
        <fullName evidence="8">Rhodopsin domain-containing protein</fullName>
    </recommendedName>
</protein>
<evidence type="ECO:0000256" key="7">
    <source>
        <dbReference type="SAM" id="SignalP"/>
    </source>
</evidence>
<dbReference type="Proteomes" id="UP001140453">
    <property type="component" value="Unassembled WGS sequence"/>
</dbReference>
<gene>
    <name evidence="9" type="ORF">N0V93_008118</name>
</gene>
<feature type="signal peptide" evidence="7">
    <location>
        <begin position="1"/>
        <end position="21"/>
    </location>
</feature>
<feature type="transmembrane region" description="Helical" evidence="6">
    <location>
        <begin position="208"/>
        <end position="232"/>
    </location>
</feature>
<organism evidence="9 10">
    <name type="scientific">Gnomoniopsis smithogilvyi</name>
    <dbReference type="NCBI Taxonomy" id="1191159"/>
    <lineage>
        <taxon>Eukaryota</taxon>
        <taxon>Fungi</taxon>
        <taxon>Dikarya</taxon>
        <taxon>Ascomycota</taxon>
        <taxon>Pezizomycotina</taxon>
        <taxon>Sordariomycetes</taxon>
        <taxon>Sordariomycetidae</taxon>
        <taxon>Diaporthales</taxon>
        <taxon>Gnomoniaceae</taxon>
        <taxon>Gnomoniopsis</taxon>
    </lineage>
</organism>
<evidence type="ECO:0000256" key="6">
    <source>
        <dbReference type="SAM" id="Phobius"/>
    </source>
</evidence>
<comment type="similarity">
    <text evidence="5">Belongs to the SAT4 family.</text>
</comment>
<feature type="chain" id="PRO_5040848505" description="Rhodopsin domain-containing protein" evidence="7">
    <location>
        <begin position="22"/>
        <end position="328"/>
    </location>
</feature>